<dbReference type="Pfam" id="PF13424">
    <property type="entry name" value="TPR_12"/>
    <property type="match status" value="2"/>
</dbReference>
<evidence type="ECO:0000259" key="2">
    <source>
        <dbReference type="PROSITE" id="PS50943"/>
    </source>
</evidence>
<dbReference type="CDD" id="cd00093">
    <property type="entry name" value="HTH_XRE"/>
    <property type="match status" value="1"/>
</dbReference>
<proteinExistence type="predicted"/>
<dbReference type="Gene3D" id="1.25.40.10">
    <property type="entry name" value="Tetratricopeptide repeat domain"/>
    <property type="match status" value="2"/>
</dbReference>
<evidence type="ECO:0000313" key="4">
    <source>
        <dbReference type="Proteomes" id="UP000274843"/>
    </source>
</evidence>
<reference evidence="3 4" key="1">
    <citation type="submission" date="2018-11" db="EMBL/GenBank/DDBJ databases">
        <title>Sequencing the genomes of 1000 actinobacteria strains.</title>
        <authorList>
            <person name="Klenk H.-P."/>
        </authorList>
    </citation>
    <scope>NUCLEOTIDE SEQUENCE [LARGE SCALE GENOMIC DNA]</scope>
    <source>
        <strain evidence="3 4">DSM 44348</strain>
    </source>
</reference>
<sequence length="773" mass="84138">MWCEDRLCAQLPAGSADPAGHPGGRCARRLRRAILIVRQGWSLMTERATFGAELRRLRRAAGISLTELADRVHYSKGYLSKVETGRTAPNPSLAALCEAELGAPGALTPLLPGAAPRRRTRPDPRPSGLPPAVSTFVGRDEELSRVRQALAADGGVCVISGLAGVGKTELAVRCAHRFEASFADGCLFVDLRGPGGRAAEPPEVHDRLLRALGVPPETIPAAPDDRATLYRARLRGRSVLLVLDNAVSSAQVRPLLPAEPKCRVLITSRSRLAPLDEAVQVPLDVLSPAAAAELFNSVARTEPGDTVTRIVSRCGHLPLAVRIAAARLRTRPAWDVRELDRRLADTNARLRELDDGERSVRAVFELSAQHLAADEARLLGLLALHPGLEFDLGSASALGGHEDHETDRLLDRLYDAHLLSQPSAGRYAFHDLVKSFAREHILATLDRPDVARAQRRLLDFAVRTTQLADRLIAPLRFRPTVEMPGDAPAPADLATEQQALDWFRREWRALATLCRAAGEDGHHARCWQLAYFLRNYFFRIKAWDAWCDTHHAARAAAEAAGDRWALAATTANLGVGLIDRGDIRDASECYREALALYREIGDEHGESTVLAHQAWARHYLGDHRGALADLREALEFYERVGNARNAAITRRGIALVLTALGRAAEAAELAAATLDVFDRLDLGFDAAMTLNCLGWAYFHLADHARAGAAYQDALARAEACGSPHEVARAYTGLGNIASARGDEEQAVEWWELADEAHPALDPLIIGEARVRGA</sequence>
<dbReference type="PROSITE" id="PS50943">
    <property type="entry name" value="HTH_CROC1"/>
    <property type="match status" value="1"/>
</dbReference>
<name>A0A3N2GS73_9PSEU</name>
<dbReference type="SMART" id="SM00028">
    <property type="entry name" value="TPR"/>
    <property type="match status" value="4"/>
</dbReference>
<dbReference type="SMART" id="SM00530">
    <property type="entry name" value="HTH_XRE"/>
    <property type="match status" value="1"/>
</dbReference>
<dbReference type="Gene3D" id="3.40.50.300">
    <property type="entry name" value="P-loop containing nucleotide triphosphate hydrolases"/>
    <property type="match status" value="1"/>
</dbReference>
<evidence type="ECO:0000256" key="1">
    <source>
        <dbReference type="SAM" id="MobiDB-lite"/>
    </source>
</evidence>
<dbReference type="InterPro" id="IPR003593">
    <property type="entry name" value="AAA+_ATPase"/>
</dbReference>
<dbReference type="InterPro" id="IPR011990">
    <property type="entry name" value="TPR-like_helical_dom_sf"/>
</dbReference>
<dbReference type="SUPFAM" id="SSF47413">
    <property type="entry name" value="lambda repressor-like DNA-binding domains"/>
    <property type="match status" value="1"/>
</dbReference>
<dbReference type="SUPFAM" id="SSF48452">
    <property type="entry name" value="TPR-like"/>
    <property type="match status" value="1"/>
</dbReference>
<keyword evidence="4" id="KW-1185">Reference proteome</keyword>
<gene>
    <name evidence="3" type="ORF">EDD35_1113</name>
</gene>
<dbReference type="Gene3D" id="1.10.260.40">
    <property type="entry name" value="lambda repressor-like DNA-binding domains"/>
    <property type="match status" value="1"/>
</dbReference>
<dbReference type="SMART" id="SM00382">
    <property type="entry name" value="AAA"/>
    <property type="match status" value="1"/>
</dbReference>
<feature type="region of interest" description="Disordered" evidence="1">
    <location>
        <begin position="108"/>
        <end position="131"/>
    </location>
</feature>
<dbReference type="AlphaFoldDB" id="A0A3N2GS73"/>
<comment type="caution">
    <text evidence="3">The sequence shown here is derived from an EMBL/GenBank/DDBJ whole genome shotgun (WGS) entry which is preliminary data.</text>
</comment>
<dbReference type="GO" id="GO:0043531">
    <property type="term" value="F:ADP binding"/>
    <property type="evidence" value="ECO:0007669"/>
    <property type="project" value="InterPro"/>
</dbReference>
<dbReference type="PANTHER" id="PTHR47691:SF3">
    <property type="entry name" value="HTH-TYPE TRANSCRIPTIONAL REGULATOR RV0890C-RELATED"/>
    <property type="match status" value="1"/>
</dbReference>
<dbReference type="Proteomes" id="UP000274843">
    <property type="component" value="Unassembled WGS sequence"/>
</dbReference>
<dbReference type="PANTHER" id="PTHR47691">
    <property type="entry name" value="REGULATOR-RELATED"/>
    <property type="match status" value="1"/>
</dbReference>
<dbReference type="InterPro" id="IPR027417">
    <property type="entry name" value="P-loop_NTPase"/>
</dbReference>
<dbReference type="GO" id="GO:0003677">
    <property type="term" value="F:DNA binding"/>
    <property type="evidence" value="ECO:0007669"/>
    <property type="project" value="InterPro"/>
</dbReference>
<dbReference type="InterPro" id="IPR010982">
    <property type="entry name" value="Lambda_DNA-bd_dom_sf"/>
</dbReference>
<dbReference type="PRINTS" id="PR00364">
    <property type="entry name" value="DISEASERSIST"/>
</dbReference>
<accession>A0A3N2GS73</accession>
<organism evidence="3 4">
    <name type="scientific">Amycolatopsis thermoflava</name>
    <dbReference type="NCBI Taxonomy" id="84480"/>
    <lineage>
        <taxon>Bacteria</taxon>
        <taxon>Bacillati</taxon>
        <taxon>Actinomycetota</taxon>
        <taxon>Actinomycetes</taxon>
        <taxon>Pseudonocardiales</taxon>
        <taxon>Pseudonocardiaceae</taxon>
        <taxon>Amycolatopsis</taxon>
        <taxon>Amycolatopsis methanolica group</taxon>
    </lineage>
</organism>
<dbReference type="InterPro" id="IPR001387">
    <property type="entry name" value="Cro/C1-type_HTH"/>
</dbReference>
<dbReference type="Pfam" id="PF13560">
    <property type="entry name" value="HTH_31"/>
    <property type="match status" value="1"/>
</dbReference>
<dbReference type="SUPFAM" id="SSF52540">
    <property type="entry name" value="P-loop containing nucleoside triphosphate hydrolases"/>
    <property type="match status" value="1"/>
</dbReference>
<evidence type="ECO:0000313" key="3">
    <source>
        <dbReference type="EMBL" id="ROS38825.1"/>
    </source>
</evidence>
<dbReference type="InterPro" id="IPR019734">
    <property type="entry name" value="TPR_rpt"/>
</dbReference>
<protein>
    <submittedName>
        <fullName evidence="3">Tetratricopeptide repeat protein</fullName>
    </submittedName>
</protein>
<dbReference type="EMBL" id="RKHY01000001">
    <property type="protein sequence ID" value="ROS38825.1"/>
    <property type="molecule type" value="Genomic_DNA"/>
</dbReference>
<feature type="domain" description="HTH cro/C1-type" evidence="2">
    <location>
        <begin position="54"/>
        <end position="107"/>
    </location>
</feature>